<dbReference type="AlphaFoldDB" id="A0A1G8PM36"/>
<sequence length="110" mass="12611">MSNQKNDKDKQEEKSTEENTLDLNGIWKAASSLIKDDTFANAISGMKDKDTNLVEVFKQYTENSSHKFDELREQLDNVKKELTEQLSNTNKELEQLNKKIEAIKSNNEGS</sequence>
<evidence type="ECO:0000313" key="4">
    <source>
        <dbReference type="Proteomes" id="UP000199017"/>
    </source>
</evidence>
<keyword evidence="4" id="KW-1185">Reference proteome</keyword>
<evidence type="ECO:0000256" key="2">
    <source>
        <dbReference type="SAM" id="MobiDB-lite"/>
    </source>
</evidence>
<dbReference type="OrthoDB" id="9994314at2"/>
<dbReference type="RefSeq" id="WP_091587420.1">
    <property type="nucleotide sequence ID" value="NZ_FNDU01000015.1"/>
</dbReference>
<protein>
    <submittedName>
        <fullName evidence="3">Uncharacterized protein</fullName>
    </submittedName>
</protein>
<organism evidence="3 4">
    <name type="scientific">Alteribacillus bidgolensis</name>
    <dbReference type="NCBI Taxonomy" id="930129"/>
    <lineage>
        <taxon>Bacteria</taxon>
        <taxon>Bacillati</taxon>
        <taxon>Bacillota</taxon>
        <taxon>Bacilli</taxon>
        <taxon>Bacillales</taxon>
        <taxon>Bacillaceae</taxon>
        <taxon>Alteribacillus</taxon>
    </lineage>
</organism>
<keyword evidence="1" id="KW-0175">Coiled coil</keyword>
<dbReference type="EMBL" id="FNDU01000015">
    <property type="protein sequence ID" value="SDI93442.1"/>
    <property type="molecule type" value="Genomic_DNA"/>
</dbReference>
<accession>A0A1G8PM36</accession>
<name>A0A1G8PM36_9BACI</name>
<evidence type="ECO:0000256" key="1">
    <source>
        <dbReference type="SAM" id="Coils"/>
    </source>
</evidence>
<proteinExistence type="predicted"/>
<feature type="coiled-coil region" evidence="1">
    <location>
        <begin position="61"/>
        <end position="106"/>
    </location>
</feature>
<dbReference type="Proteomes" id="UP000199017">
    <property type="component" value="Unassembled WGS sequence"/>
</dbReference>
<feature type="compositionally biased region" description="Basic and acidic residues" evidence="2">
    <location>
        <begin position="1"/>
        <end position="17"/>
    </location>
</feature>
<reference evidence="3 4" key="1">
    <citation type="submission" date="2016-10" db="EMBL/GenBank/DDBJ databases">
        <authorList>
            <person name="de Groot N.N."/>
        </authorList>
    </citation>
    <scope>NUCLEOTIDE SEQUENCE [LARGE SCALE GENOMIC DNA]</scope>
    <source>
        <strain evidence="4">P4B,CCM 7963,CECT 7998,DSM 25260,IBRC-M 10614,KCTC 13821</strain>
    </source>
</reference>
<gene>
    <name evidence="3" type="ORF">SAMN05216352_11531</name>
</gene>
<feature type="region of interest" description="Disordered" evidence="2">
    <location>
        <begin position="1"/>
        <end position="21"/>
    </location>
</feature>
<evidence type="ECO:0000313" key="3">
    <source>
        <dbReference type="EMBL" id="SDI93442.1"/>
    </source>
</evidence>